<evidence type="ECO:0000256" key="1">
    <source>
        <dbReference type="ARBA" id="ARBA00004123"/>
    </source>
</evidence>
<evidence type="ECO:0000256" key="6">
    <source>
        <dbReference type="ARBA" id="ARBA00025581"/>
    </source>
</evidence>
<evidence type="ECO:0000256" key="3">
    <source>
        <dbReference type="ARBA" id="ARBA00023125"/>
    </source>
</evidence>
<dbReference type="InterPro" id="IPR040501">
    <property type="entry name" value="TFA2_Winged_2"/>
</dbReference>
<dbReference type="PANTHER" id="PTHR12716:SF8">
    <property type="entry name" value="TRANSCRIPTION INITIATION FACTOR IIE SUBUNIT BETA"/>
    <property type="match status" value="1"/>
</dbReference>
<dbReference type="PROSITE" id="PS51351">
    <property type="entry name" value="TFIIE_BETA_C"/>
    <property type="match status" value="1"/>
</dbReference>
<keyword evidence="4" id="KW-0804">Transcription</keyword>
<dbReference type="RefSeq" id="XP_019017959.1">
    <property type="nucleotide sequence ID" value="XM_019162495.1"/>
</dbReference>
<comment type="function">
    <text evidence="6">Recruits TFIIH to the initiation complex and stimulates the RNA polymerase II C-terminal domain kinase and DNA-dependent ATPase activities of TFIIH. Both TFIIH and TFIIE are required for promoter clearance by RNA polymerase.</text>
</comment>
<dbReference type="EMBL" id="KV454003">
    <property type="protein sequence ID" value="ODQ46846.1"/>
    <property type="molecule type" value="Genomic_DNA"/>
</dbReference>
<dbReference type="Proteomes" id="UP000094455">
    <property type="component" value="Unassembled WGS sequence"/>
</dbReference>
<dbReference type="Pfam" id="PF18121">
    <property type="entry name" value="TFA2_Winged_2"/>
    <property type="match status" value="1"/>
</dbReference>
<feature type="non-terminal residue" evidence="9">
    <location>
        <position position="205"/>
    </location>
</feature>
<proteinExistence type="predicted"/>
<sequence>LTMKLMASSDYIKSKDRDVPVFELETSLGFKVDPQLLKCLSNVDRIQYNPESSSFQYLSLHNIKTGEDLLRVLRNQPAYAGLSVKQLRDGWNNCLPTIARLEQENEIIVHKTKKDNSPRHIWLNFDNLPIRTLDMIFYEMWNAVNIPQHDDLVKLLLDNGLKPTNAEPESMKNKKITSVQERKQKKPRRGKITNVHMRGILKDYS</sequence>
<reference evidence="9 10" key="1">
    <citation type="journal article" date="2016" name="Proc. Natl. Acad. Sci. U.S.A.">
        <title>Comparative genomics of biotechnologically important yeasts.</title>
        <authorList>
            <person name="Riley R."/>
            <person name="Haridas S."/>
            <person name="Wolfe K.H."/>
            <person name="Lopes M.R."/>
            <person name="Hittinger C.T."/>
            <person name="Goeker M."/>
            <person name="Salamov A.A."/>
            <person name="Wisecaver J.H."/>
            <person name="Long T.M."/>
            <person name="Calvey C.H."/>
            <person name="Aerts A.L."/>
            <person name="Barry K.W."/>
            <person name="Choi C."/>
            <person name="Clum A."/>
            <person name="Coughlan A.Y."/>
            <person name="Deshpande S."/>
            <person name="Douglass A.P."/>
            <person name="Hanson S.J."/>
            <person name="Klenk H.-P."/>
            <person name="LaButti K.M."/>
            <person name="Lapidus A."/>
            <person name="Lindquist E.A."/>
            <person name="Lipzen A.M."/>
            <person name="Meier-Kolthoff J.P."/>
            <person name="Ohm R.A."/>
            <person name="Otillar R.P."/>
            <person name="Pangilinan J.L."/>
            <person name="Peng Y."/>
            <person name="Rokas A."/>
            <person name="Rosa C.A."/>
            <person name="Scheuner C."/>
            <person name="Sibirny A.A."/>
            <person name="Slot J.C."/>
            <person name="Stielow J.B."/>
            <person name="Sun H."/>
            <person name="Kurtzman C.P."/>
            <person name="Blackwell M."/>
            <person name="Grigoriev I.V."/>
            <person name="Jeffries T.W."/>
        </authorList>
    </citation>
    <scope>NUCLEOTIDE SEQUENCE [LARGE SCALE GENOMIC DNA]</scope>
    <source>
        <strain evidence="9 10">NRRL Y-2026</strain>
    </source>
</reference>
<dbReference type="InterPro" id="IPR016656">
    <property type="entry name" value="TFIIE-bsu"/>
</dbReference>
<keyword evidence="3" id="KW-0238">DNA-binding</keyword>
<dbReference type="STRING" id="763406.A0A1E3NL82"/>
<dbReference type="GO" id="GO:0001097">
    <property type="term" value="F:TFIIH-class transcription factor complex binding"/>
    <property type="evidence" value="ECO:0007669"/>
    <property type="project" value="TreeGrafter"/>
</dbReference>
<keyword evidence="5" id="KW-0539">Nucleus</keyword>
<evidence type="ECO:0000313" key="10">
    <source>
        <dbReference type="Proteomes" id="UP000094455"/>
    </source>
</evidence>
<organism evidence="9 10">
    <name type="scientific">Pichia membranifaciens NRRL Y-2026</name>
    <dbReference type="NCBI Taxonomy" id="763406"/>
    <lineage>
        <taxon>Eukaryota</taxon>
        <taxon>Fungi</taxon>
        <taxon>Dikarya</taxon>
        <taxon>Ascomycota</taxon>
        <taxon>Saccharomycotina</taxon>
        <taxon>Pichiomycetes</taxon>
        <taxon>Pichiales</taxon>
        <taxon>Pichiaceae</taxon>
        <taxon>Pichia</taxon>
    </lineage>
</organism>
<keyword evidence="10" id="KW-1185">Reference proteome</keyword>
<feature type="domain" description="TFIIE beta" evidence="8">
    <location>
        <begin position="1"/>
        <end position="64"/>
    </location>
</feature>
<dbReference type="GeneID" id="30179182"/>
<evidence type="ECO:0000259" key="8">
    <source>
        <dbReference type="PROSITE" id="PS51351"/>
    </source>
</evidence>
<accession>A0A1E3NL82</accession>
<protein>
    <recommendedName>
        <fullName evidence="8">TFIIE beta domain-containing protein</fullName>
    </recommendedName>
</protein>
<evidence type="ECO:0000256" key="5">
    <source>
        <dbReference type="ARBA" id="ARBA00023242"/>
    </source>
</evidence>
<dbReference type="PANTHER" id="PTHR12716">
    <property type="entry name" value="TRANSCRIPTION INITIATION FACTOR IIE, BETA SUBUNIT"/>
    <property type="match status" value="1"/>
</dbReference>
<evidence type="ECO:0000256" key="2">
    <source>
        <dbReference type="ARBA" id="ARBA00023015"/>
    </source>
</evidence>
<feature type="region of interest" description="Disordered" evidence="7">
    <location>
        <begin position="163"/>
        <end position="192"/>
    </location>
</feature>
<dbReference type="AlphaFoldDB" id="A0A1E3NL82"/>
<dbReference type="GO" id="GO:0003677">
    <property type="term" value="F:DNA binding"/>
    <property type="evidence" value="ECO:0007669"/>
    <property type="project" value="UniProtKB-KW"/>
</dbReference>
<dbReference type="OrthoDB" id="3995672at2759"/>
<dbReference type="Pfam" id="PF02186">
    <property type="entry name" value="TFIIE_beta"/>
    <property type="match status" value="1"/>
</dbReference>
<dbReference type="Pfam" id="PF22254">
    <property type="entry name" value="TFA2_E-tether"/>
    <property type="match status" value="1"/>
</dbReference>
<name>A0A1E3NL82_9ASCO</name>
<feature type="non-terminal residue" evidence="9">
    <location>
        <position position="1"/>
    </location>
</feature>
<comment type="subcellular location">
    <subcellularLocation>
        <location evidence="1">Nucleus</location>
    </subcellularLocation>
</comment>
<dbReference type="InterPro" id="IPR054600">
    <property type="entry name" value="TFA2_E-tether"/>
</dbReference>
<gene>
    <name evidence="9" type="ORF">PICMEDRAFT_27448</name>
</gene>
<dbReference type="GO" id="GO:0005673">
    <property type="term" value="C:transcription factor TFIIE complex"/>
    <property type="evidence" value="ECO:0007669"/>
    <property type="project" value="InterPro"/>
</dbReference>
<dbReference type="InterPro" id="IPR003166">
    <property type="entry name" value="TFIIE_bsu_DNA-bd"/>
</dbReference>
<keyword evidence="2" id="KW-0805">Transcription regulation</keyword>
<evidence type="ECO:0000313" key="9">
    <source>
        <dbReference type="EMBL" id="ODQ46846.1"/>
    </source>
</evidence>
<evidence type="ECO:0000256" key="4">
    <source>
        <dbReference type="ARBA" id="ARBA00023163"/>
    </source>
</evidence>
<dbReference type="GO" id="GO:0006367">
    <property type="term" value="P:transcription initiation at RNA polymerase II promoter"/>
    <property type="evidence" value="ECO:0007669"/>
    <property type="project" value="InterPro"/>
</dbReference>
<evidence type="ECO:0000256" key="7">
    <source>
        <dbReference type="SAM" id="MobiDB-lite"/>
    </source>
</evidence>